<keyword evidence="2" id="KW-1185">Reference proteome</keyword>
<dbReference type="EMBL" id="QEQF01000002">
    <property type="protein sequence ID" value="RDF11237.1"/>
    <property type="molecule type" value="Genomic_DNA"/>
</dbReference>
<name>A0A369ZVW2_9PAST</name>
<gene>
    <name evidence="1" type="ORF">DPV92_02990</name>
</gene>
<sequence length="77" mass="8318">MAKMKPITRKDPENFLICCKALAKALVDDRDGITQALFGGITHFNGSVNGNETILEAVLGKKCGKIKLTISKELKNG</sequence>
<organism evidence="1 2">
    <name type="scientific">Haemophilus paraphrohaemolyticus</name>
    <dbReference type="NCBI Taxonomy" id="736"/>
    <lineage>
        <taxon>Bacteria</taxon>
        <taxon>Pseudomonadati</taxon>
        <taxon>Pseudomonadota</taxon>
        <taxon>Gammaproteobacteria</taxon>
        <taxon>Pasteurellales</taxon>
        <taxon>Pasteurellaceae</taxon>
        <taxon>Haemophilus</taxon>
    </lineage>
</organism>
<accession>A0A369ZVW2</accession>
<reference evidence="1 2" key="1">
    <citation type="submission" date="2018-05" db="EMBL/GenBank/DDBJ databases">
        <title>Draft Genome Sequences for a Diverse set of 7 Haemophilus Species.</title>
        <authorList>
            <person name="Nichols M."/>
            <person name="Topaz N."/>
            <person name="Wang X."/>
            <person name="Wang X."/>
            <person name="Boxrud D."/>
        </authorList>
    </citation>
    <scope>NUCLEOTIDE SEQUENCE [LARGE SCALE GENOMIC DNA]</scope>
    <source>
        <strain evidence="1 2">C2014016342</strain>
    </source>
</reference>
<dbReference type="Proteomes" id="UP000253945">
    <property type="component" value="Unassembled WGS sequence"/>
</dbReference>
<dbReference type="AlphaFoldDB" id="A0A369ZVW2"/>
<proteinExistence type="predicted"/>
<protein>
    <submittedName>
        <fullName evidence="1">Uncharacterized protein</fullName>
    </submittedName>
</protein>
<comment type="caution">
    <text evidence="1">The sequence shown here is derived from an EMBL/GenBank/DDBJ whole genome shotgun (WGS) entry which is preliminary data.</text>
</comment>
<evidence type="ECO:0000313" key="1">
    <source>
        <dbReference type="EMBL" id="RDF11237.1"/>
    </source>
</evidence>
<dbReference type="STRING" id="736.B0184_09775"/>
<evidence type="ECO:0000313" key="2">
    <source>
        <dbReference type="Proteomes" id="UP000253945"/>
    </source>
</evidence>
<dbReference type="RefSeq" id="WP_044232398.1">
    <property type="nucleotide sequence ID" value="NZ_QEQF01000002.1"/>
</dbReference>